<comment type="caution">
    <text evidence="2">The sequence shown here is derived from an EMBL/GenBank/DDBJ whole genome shotgun (WGS) entry which is preliminary data.</text>
</comment>
<dbReference type="PANTHER" id="PTHR30399:SF1">
    <property type="entry name" value="UTP PYROPHOSPHATASE"/>
    <property type="match status" value="1"/>
</dbReference>
<evidence type="ECO:0000313" key="3">
    <source>
        <dbReference type="Proteomes" id="UP000176634"/>
    </source>
</evidence>
<organism evidence="2 3">
    <name type="scientific">Candidatus Magasanikbacteria bacterium RIFOXYD1_FULL_40_23</name>
    <dbReference type="NCBI Taxonomy" id="1798705"/>
    <lineage>
        <taxon>Bacteria</taxon>
        <taxon>Candidatus Magasanikiibacteriota</taxon>
    </lineage>
</organism>
<dbReference type="Pfam" id="PF01863">
    <property type="entry name" value="YgjP-like"/>
    <property type="match status" value="1"/>
</dbReference>
<name>A0A1F6P8S9_9BACT</name>
<evidence type="ECO:0000259" key="1">
    <source>
        <dbReference type="Pfam" id="PF01863"/>
    </source>
</evidence>
<accession>A0A1F6P8S9</accession>
<dbReference type="AlphaFoldDB" id="A0A1F6P8S9"/>
<feature type="domain" description="YgjP-like metallopeptidase" evidence="1">
    <location>
        <begin position="85"/>
        <end position="183"/>
    </location>
</feature>
<dbReference type="PANTHER" id="PTHR30399">
    <property type="entry name" value="UNCHARACTERIZED PROTEIN YGJP"/>
    <property type="match status" value="1"/>
</dbReference>
<protein>
    <recommendedName>
        <fullName evidence="1">YgjP-like metallopeptidase domain-containing protein</fullName>
    </recommendedName>
</protein>
<sequence>MQNRIELGKRIINYTLRISRRARHLRLAVYNGGDFIVTAPRHLSLPAIERFIIRKSKWVLEKIDKLISLPKPVKIKSSRIDYIKYKAVARKIARDKMGYFNKFYGHSWKNISIKNTKTRWGSCSKKGNINFNYKIALLPEKLVDYIIVHELCHLAQFNHSRKFWSLVAQAVPDHKQIRTELRKIGLTAG</sequence>
<dbReference type="CDD" id="cd07344">
    <property type="entry name" value="M48_yhfN_like"/>
    <property type="match status" value="1"/>
</dbReference>
<reference evidence="2 3" key="1">
    <citation type="journal article" date="2016" name="Nat. Commun.">
        <title>Thousands of microbial genomes shed light on interconnected biogeochemical processes in an aquifer system.</title>
        <authorList>
            <person name="Anantharaman K."/>
            <person name="Brown C.T."/>
            <person name="Hug L.A."/>
            <person name="Sharon I."/>
            <person name="Castelle C.J."/>
            <person name="Probst A.J."/>
            <person name="Thomas B.C."/>
            <person name="Singh A."/>
            <person name="Wilkins M.J."/>
            <person name="Karaoz U."/>
            <person name="Brodie E.L."/>
            <person name="Williams K.H."/>
            <person name="Hubbard S.S."/>
            <person name="Banfield J.F."/>
        </authorList>
    </citation>
    <scope>NUCLEOTIDE SEQUENCE [LARGE SCALE GENOMIC DNA]</scope>
</reference>
<dbReference type="InterPro" id="IPR053136">
    <property type="entry name" value="UTP_pyrophosphatase-like"/>
</dbReference>
<evidence type="ECO:0000313" key="2">
    <source>
        <dbReference type="EMBL" id="OGH92585.1"/>
    </source>
</evidence>
<dbReference type="STRING" id="1798705.A2563_02825"/>
<dbReference type="InterPro" id="IPR002725">
    <property type="entry name" value="YgjP-like_metallopeptidase"/>
</dbReference>
<dbReference type="Gene3D" id="3.30.2010.10">
    <property type="entry name" value="Metalloproteases ('zincins'), catalytic domain"/>
    <property type="match status" value="1"/>
</dbReference>
<dbReference type="Proteomes" id="UP000176634">
    <property type="component" value="Unassembled WGS sequence"/>
</dbReference>
<proteinExistence type="predicted"/>
<gene>
    <name evidence="2" type="ORF">A2563_02825</name>
</gene>
<dbReference type="EMBL" id="MFRA01000005">
    <property type="protein sequence ID" value="OGH92585.1"/>
    <property type="molecule type" value="Genomic_DNA"/>
</dbReference>